<dbReference type="InterPro" id="IPR032710">
    <property type="entry name" value="NTF2-like_dom_sf"/>
</dbReference>
<feature type="chain" id="PRO_5047431595" evidence="1">
    <location>
        <begin position="19"/>
        <end position="160"/>
    </location>
</feature>
<evidence type="ECO:0000313" key="2">
    <source>
        <dbReference type="EMBL" id="WPU93307.1"/>
    </source>
</evidence>
<keyword evidence="3" id="KW-1185">Reference proteome</keyword>
<accession>A0ABZ0TLN2</accession>
<keyword evidence="1" id="KW-0732">Signal</keyword>
<dbReference type="EMBL" id="CP139558">
    <property type="protein sequence ID" value="WPU93307.1"/>
    <property type="molecule type" value="Genomic_DNA"/>
</dbReference>
<protein>
    <submittedName>
        <fullName evidence="2">Nuclear transport factor 2 family protein</fullName>
    </submittedName>
</protein>
<sequence>MKNLLILVFTLFAGTTLAQNVLKNGTIYKEHPYITIVNNSTDLFIKQDWEGLYKLYADTAKFYDPSSPTKISLADQKKGWADIADKWEQIKVVKVGYPDALEYDKDPFTVQSWWKVTAVNKKTKKTATFHLVQFDEFNKDGKIMVEISYYDQSPLMEASK</sequence>
<dbReference type="SUPFAM" id="SSF54427">
    <property type="entry name" value="NTF2-like"/>
    <property type="match status" value="1"/>
</dbReference>
<gene>
    <name evidence="2" type="ORF">SNE25_28720</name>
</gene>
<dbReference type="Gene3D" id="3.10.450.50">
    <property type="match status" value="1"/>
</dbReference>
<dbReference type="Proteomes" id="UP001324380">
    <property type="component" value="Chromosome"/>
</dbReference>
<dbReference type="RefSeq" id="WP_321562454.1">
    <property type="nucleotide sequence ID" value="NZ_CP139558.1"/>
</dbReference>
<evidence type="ECO:0000313" key="3">
    <source>
        <dbReference type="Proteomes" id="UP001324380"/>
    </source>
</evidence>
<evidence type="ECO:0000256" key="1">
    <source>
        <dbReference type="SAM" id="SignalP"/>
    </source>
</evidence>
<name>A0ABZ0TLN2_9SPHI</name>
<reference evidence="2 3" key="1">
    <citation type="submission" date="2023-11" db="EMBL/GenBank/DDBJ databases">
        <title>Analysis of the Genomes of Mucilaginibacter gossypii cycad 4 and M. sabulilitoris SNA2: microbes with the potential for plant growth promotion.</title>
        <authorList>
            <person name="Hirsch A.M."/>
            <person name="Humm E."/>
            <person name="Rubbi M."/>
            <person name="Del Vecchio G."/>
            <person name="Ha S.M."/>
            <person name="Pellegrini M."/>
            <person name="Gunsalus R.P."/>
        </authorList>
    </citation>
    <scope>NUCLEOTIDE SEQUENCE [LARGE SCALE GENOMIC DNA]</scope>
    <source>
        <strain evidence="2 3">SNA2</strain>
    </source>
</reference>
<organism evidence="2 3">
    <name type="scientific">Mucilaginibacter sabulilitoris</name>
    <dbReference type="NCBI Taxonomy" id="1173583"/>
    <lineage>
        <taxon>Bacteria</taxon>
        <taxon>Pseudomonadati</taxon>
        <taxon>Bacteroidota</taxon>
        <taxon>Sphingobacteriia</taxon>
        <taxon>Sphingobacteriales</taxon>
        <taxon>Sphingobacteriaceae</taxon>
        <taxon>Mucilaginibacter</taxon>
    </lineage>
</organism>
<feature type="signal peptide" evidence="1">
    <location>
        <begin position="1"/>
        <end position="18"/>
    </location>
</feature>
<proteinExistence type="predicted"/>